<evidence type="ECO:0000313" key="2">
    <source>
        <dbReference type="EMBL" id="CAB3743429.1"/>
    </source>
</evidence>
<organism evidence="2 5">
    <name type="scientific">Paraburkholderia rhynchosiae</name>
    <dbReference type="NCBI Taxonomy" id="487049"/>
    <lineage>
        <taxon>Bacteria</taxon>
        <taxon>Pseudomonadati</taxon>
        <taxon>Pseudomonadota</taxon>
        <taxon>Betaproteobacteria</taxon>
        <taxon>Burkholderiales</taxon>
        <taxon>Burkholderiaceae</taxon>
        <taxon>Paraburkholderia</taxon>
    </lineage>
</organism>
<reference evidence="3 4" key="1">
    <citation type="submission" date="2018-01" db="EMBL/GenBank/DDBJ databases">
        <title>Whole genome analyses suggest that Burkholderia sensu lato contains two further novel genera in the rhizoxinica-symbiotica group Mycetohabitans gen. nov., and Trinickia gen. nov.: implications for the evolution of diazotrophy and nodulation in the Burkholderiaceae.</title>
        <authorList>
            <person name="Estrada-de los Santos P."/>
            <person name="Palmer M."/>
            <person name="Chavez-Ramirez B."/>
            <person name="Beukes C."/>
            <person name="Steenkamp E.T."/>
            <person name="Hirsch A.M."/>
            <person name="Manyaka P."/>
            <person name="Maluk M."/>
            <person name="Lafos M."/>
            <person name="Crook M."/>
            <person name="Gross E."/>
            <person name="Simon M.F."/>
            <person name="Bueno dos Reis Junior F."/>
            <person name="Poole P.S."/>
            <person name="Venter S.N."/>
            <person name="James E.K."/>
        </authorList>
    </citation>
    <scope>NUCLEOTIDE SEQUENCE [LARGE SCALE GENOMIC DNA]</scope>
    <source>
        <strain evidence="3 4">WSM 3937</strain>
    </source>
</reference>
<dbReference type="PANTHER" id="PTHR37832">
    <property type="entry name" value="BLL2683 PROTEIN"/>
    <property type="match status" value="1"/>
</dbReference>
<dbReference type="EMBL" id="CADIJZ010000058">
    <property type="protein sequence ID" value="CAB3743429.1"/>
    <property type="molecule type" value="Genomic_DNA"/>
</dbReference>
<dbReference type="AlphaFoldDB" id="A0A2N7VP45"/>
<dbReference type="Pfam" id="PF07876">
    <property type="entry name" value="Dabb"/>
    <property type="match status" value="1"/>
</dbReference>
<dbReference type="SMART" id="SM00886">
    <property type="entry name" value="Dabb"/>
    <property type="match status" value="1"/>
</dbReference>
<dbReference type="EMBL" id="PNXY01000063">
    <property type="protein sequence ID" value="PMS18912.1"/>
    <property type="molecule type" value="Genomic_DNA"/>
</dbReference>
<name>A0A2N7VP45_9BURK</name>
<gene>
    <name evidence="3" type="ORF">C0Z16_35745</name>
    <name evidence="2" type="ORF">LMG27174_06983</name>
</gene>
<dbReference type="InterPro" id="IPR013097">
    <property type="entry name" value="Dabb"/>
</dbReference>
<dbReference type="Gene3D" id="3.30.70.100">
    <property type="match status" value="1"/>
</dbReference>
<dbReference type="Proteomes" id="UP000235659">
    <property type="component" value="Unassembled WGS sequence"/>
</dbReference>
<dbReference type="PANTHER" id="PTHR37832:SF1">
    <property type="entry name" value="STRESS-RESPONSE A_B BARREL DOMAIN-CONTAINING PROTEIN"/>
    <property type="match status" value="1"/>
</dbReference>
<keyword evidence="4" id="KW-1185">Reference proteome</keyword>
<dbReference type="PROSITE" id="PS51502">
    <property type="entry name" value="S_R_A_B_BARREL"/>
    <property type="match status" value="1"/>
</dbReference>
<feature type="domain" description="Stress-response A/B barrel" evidence="1">
    <location>
        <begin position="2"/>
        <end position="97"/>
    </location>
</feature>
<dbReference type="SUPFAM" id="SSF54909">
    <property type="entry name" value="Dimeric alpha+beta barrel"/>
    <property type="match status" value="1"/>
</dbReference>
<reference evidence="2 5" key="2">
    <citation type="submission" date="2020-04" db="EMBL/GenBank/DDBJ databases">
        <authorList>
            <person name="De Canck E."/>
        </authorList>
    </citation>
    <scope>NUCLEOTIDE SEQUENCE [LARGE SCALE GENOMIC DNA]</scope>
    <source>
        <strain evidence="2 5">LMG 27174</strain>
    </source>
</reference>
<sequence>MIKHIVMWNIRGETADKKRVSALFVKSRFETLIGVIPGLTSLEVGLDTSGVDYACDVVLYTEFADQQALENYATHPEHLRVKQEIGDLRISRYQVDYPWDVAETVERAI</sequence>
<evidence type="ECO:0000313" key="4">
    <source>
        <dbReference type="Proteomes" id="UP000235659"/>
    </source>
</evidence>
<dbReference type="InterPro" id="IPR011008">
    <property type="entry name" value="Dimeric_a/b-barrel"/>
</dbReference>
<dbReference type="Proteomes" id="UP000494205">
    <property type="component" value="Unassembled WGS sequence"/>
</dbReference>
<evidence type="ECO:0000259" key="1">
    <source>
        <dbReference type="PROSITE" id="PS51502"/>
    </source>
</evidence>
<evidence type="ECO:0000313" key="3">
    <source>
        <dbReference type="EMBL" id="PMS18912.1"/>
    </source>
</evidence>
<accession>A0A2N7VP45</accession>
<protein>
    <submittedName>
        <fullName evidence="3">Stress responsive protein</fullName>
    </submittedName>
</protein>
<proteinExistence type="predicted"/>
<dbReference type="OrthoDB" id="9808130at2"/>
<evidence type="ECO:0000313" key="5">
    <source>
        <dbReference type="Proteomes" id="UP000494205"/>
    </source>
</evidence>